<comment type="caution">
    <text evidence="2">The sequence shown here is derived from an EMBL/GenBank/DDBJ whole genome shotgun (WGS) entry which is preliminary data.</text>
</comment>
<dbReference type="Proteomes" id="UP001642360">
    <property type="component" value="Unassembled WGS sequence"/>
</dbReference>
<evidence type="ECO:0000256" key="1">
    <source>
        <dbReference type="SAM" id="SignalP"/>
    </source>
</evidence>
<dbReference type="AlphaFoldDB" id="A0ABC8S0W8"/>
<evidence type="ECO:0000313" key="2">
    <source>
        <dbReference type="EMBL" id="CAK9150460.1"/>
    </source>
</evidence>
<keyword evidence="3" id="KW-1185">Reference proteome</keyword>
<name>A0ABC8S0W8_9AQUA</name>
<reference evidence="2 3" key="1">
    <citation type="submission" date="2024-02" db="EMBL/GenBank/DDBJ databases">
        <authorList>
            <person name="Vignale AGUSTIN F."/>
            <person name="Sosa J E."/>
            <person name="Modenutti C."/>
        </authorList>
    </citation>
    <scope>NUCLEOTIDE SEQUENCE [LARGE SCALE GENOMIC DNA]</scope>
</reference>
<accession>A0ABC8S0W8</accession>
<keyword evidence="1" id="KW-0732">Signal</keyword>
<dbReference type="EMBL" id="CAUOFW020002037">
    <property type="protein sequence ID" value="CAK9150460.1"/>
    <property type="molecule type" value="Genomic_DNA"/>
</dbReference>
<protein>
    <submittedName>
        <fullName evidence="2">Uncharacterized protein</fullName>
    </submittedName>
</protein>
<sequence>MLTLAATIAPLILAQLSLVRFVQCQNVEDNVNNPAILPYLTQVVYGRLSNLTSVILSSEVSNRSSFCIQNPEADWNRAFNYSNNLDFLTACIKRTQGDITQRLCTAAEVGHVVLAQTRGLTSKTLGSYLLEISTVSLAVRVFSVLMESHYSPLFMKLKSAFYVNGNVTVIHLLFFAAELTACC</sequence>
<feature type="chain" id="PRO_5044743026" evidence="1">
    <location>
        <begin position="25"/>
        <end position="183"/>
    </location>
</feature>
<gene>
    <name evidence="2" type="ORF">ILEXP_LOCUS18614</name>
</gene>
<evidence type="ECO:0000313" key="3">
    <source>
        <dbReference type="Proteomes" id="UP001642360"/>
    </source>
</evidence>
<organism evidence="2 3">
    <name type="scientific">Ilex paraguariensis</name>
    <name type="common">yerba mate</name>
    <dbReference type="NCBI Taxonomy" id="185542"/>
    <lineage>
        <taxon>Eukaryota</taxon>
        <taxon>Viridiplantae</taxon>
        <taxon>Streptophyta</taxon>
        <taxon>Embryophyta</taxon>
        <taxon>Tracheophyta</taxon>
        <taxon>Spermatophyta</taxon>
        <taxon>Magnoliopsida</taxon>
        <taxon>eudicotyledons</taxon>
        <taxon>Gunneridae</taxon>
        <taxon>Pentapetalae</taxon>
        <taxon>asterids</taxon>
        <taxon>campanulids</taxon>
        <taxon>Aquifoliales</taxon>
        <taxon>Aquifoliaceae</taxon>
        <taxon>Ilex</taxon>
    </lineage>
</organism>
<feature type="signal peptide" evidence="1">
    <location>
        <begin position="1"/>
        <end position="24"/>
    </location>
</feature>
<proteinExistence type="predicted"/>